<protein>
    <submittedName>
        <fullName evidence="2">DUF2798 domain-containing protein</fullName>
    </submittedName>
</protein>
<evidence type="ECO:0000313" key="3">
    <source>
        <dbReference type="Proteomes" id="UP000278085"/>
    </source>
</evidence>
<feature type="transmembrane region" description="Helical" evidence="1">
    <location>
        <begin position="9"/>
        <end position="30"/>
    </location>
</feature>
<sequence>MSNQFKTRLLFSIVMSALMSFLMTGWVTWLNLGFGPDYTVRWMRAFLAAWPAAFTIVMLCGPAVQRFSQRIAAPAQGN</sequence>
<gene>
    <name evidence="2" type="ORF">EJB06_21955</name>
</gene>
<keyword evidence="1" id="KW-0472">Membrane</keyword>
<accession>A0A430HHJ1</accession>
<keyword evidence="3" id="KW-1185">Reference proteome</keyword>
<reference evidence="2 3" key="1">
    <citation type="submission" date="2018-12" db="EMBL/GenBank/DDBJ databases">
        <authorList>
            <person name="Yang E."/>
        </authorList>
    </citation>
    <scope>NUCLEOTIDE SEQUENCE [LARGE SCALE GENOMIC DNA]</scope>
    <source>
        <strain evidence="2 3">SOD</strain>
    </source>
</reference>
<feature type="transmembrane region" description="Helical" evidence="1">
    <location>
        <begin position="42"/>
        <end position="64"/>
    </location>
</feature>
<dbReference type="InterPro" id="IPR021529">
    <property type="entry name" value="DUF2798"/>
</dbReference>
<evidence type="ECO:0000256" key="1">
    <source>
        <dbReference type="SAM" id="Phobius"/>
    </source>
</evidence>
<organism evidence="2 3">
    <name type="scientific">Massilia atriviolacea</name>
    <dbReference type="NCBI Taxonomy" id="2495579"/>
    <lineage>
        <taxon>Bacteria</taxon>
        <taxon>Pseudomonadati</taxon>
        <taxon>Pseudomonadota</taxon>
        <taxon>Betaproteobacteria</taxon>
        <taxon>Burkholderiales</taxon>
        <taxon>Oxalobacteraceae</taxon>
        <taxon>Telluria group</taxon>
        <taxon>Massilia</taxon>
    </lineage>
</organism>
<keyword evidence="1" id="KW-1133">Transmembrane helix</keyword>
<dbReference type="OrthoDB" id="8481133at2"/>
<evidence type="ECO:0000313" key="2">
    <source>
        <dbReference type="EMBL" id="RSZ56988.1"/>
    </source>
</evidence>
<name>A0A430HHJ1_9BURK</name>
<dbReference type="Proteomes" id="UP000278085">
    <property type="component" value="Unassembled WGS sequence"/>
</dbReference>
<dbReference type="Pfam" id="PF11391">
    <property type="entry name" value="DUF2798"/>
    <property type="match status" value="1"/>
</dbReference>
<keyword evidence="1" id="KW-0812">Transmembrane</keyword>
<proteinExistence type="predicted"/>
<dbReference type="EMBL" id="RXLQ01000012">
    <property type="protein sequence ID" value="RSZ56988.1"/>
    <property type="molecule type" value="Genomic_DNA"/>
</dbReference>
<comment type="caution">
    <text evidence="2">The sequence shown here is derived from an EMBL/GenBank/DDBJ whole genome shotgun (WGS) entry which is preliminary data.</text>
</comment>
<dbReference type="AlphaFoldDB" id="A0A430HHJ1"/>
<dbReference type="RefSeq" id="WP_126076141.1">
    <property type="nucleotide sequence ID" value="NZ_CP051166.1"/>
</dbReference>